<dbReference type="AlphaFoldDB" id="A0A6V7QCC3"/>
<accession>A0A6V7QCC3</accession>
<evidence type="ECO:0000313" key="1">
    <source>
        <dbReference type="EMBL" id="CAD1840485.1"/>
    </source>
</evidence>
<sequence length="99" mass="11315">MLEVLESHNWNFKWVVAAGCSSREAMLAGWDLIGARHGPAMSPRSGLWQETLTRVDDLVLFFGRGGYFDPKSIKWYFKYSRSSLTEPIDDSKVATWKTI</sequence>
<proteinExistence type="predicted"/>
<reference evidence="1" key="1">
    <citation type="submission" date="2020-07" db="EMBL/GenBank/DDBJ databases">
        <authorList>
            <person name="Lin J."/>
        </authorList>
    </citation>
    <scope>NUCLEOTIDE SEQUENCE</scope>
</reference>
<organism evidence="1">
    <name type="scientific">Ananas comosus var. bracteatus</name>
    <name type="common">red pineapple</name>
    <dbReference type="NCBI Taxonomy" id="296719"/>
    <lineage>
        <taxon>Eukaryota</taxon>
        <taxon>Viridiplantae</taxon>
        <taxon>Streptophyta</taxon>
        <taxon>Embryophyta</taxon>
        <taxon>Tracheophyta</taxon>
        <taxon>Spermatophyta</taxon>
        <taxon>Magnoliopsida</taxon>
        <taxon>Liliopsida</taxon>
        <taxon>Poales</taxon>
        <taxon>Bromeliaceae</taxon>
        <taxon>Bromelioideae</taxon>
        <taxon>Ananas</taxon>
    </lineage>
</organism>
<gene>
    <name evidence="1" type="ORF">CB5_LOCUS23696</name>
</gene>
<protein>
    <submittedName>
        <fullName evidence="1">Uncharacterized protein</fullName>
    </submittedName>
</protein>
<dbReference type="EMBL" id="LR862135">
    <property type="protein sequence ID" value="CAD1840485.1"/>
    <property type="molecule type" value="Genomic_DNA"/>
</dbReference>
<name>A0A6V7QCC3_ANACO</name>